<evidence type="ECO:0000256" key="7">
    <source>
        <dbReference type="ARBA" id="ARBA00022737"/>
    </source>
</evidence>
<dbReference type="GO" id="GO:0004222">
    <property type="term" value="F:metalloendopeptidase activity"/>
    <property type="evidence" value="ECO:0007669"/>
    <property type="project" value="InterPro"/>
</dbReference>
<dbReference type="PANTHER" id="PTHR10201:SF294">
    <property type="entry name" value="MATRIX METALLOPROTEINASE 16"/>
    <property type="match status" value="1"/>
</dbReference>
<keyword evidence="6 18" id="KW-0732">Signal</keyword>
<keyword evidence="12" id="KW-0865">Zymogen</keyword>
<dbReference type="SMART" id="SM00120">
    <property type="entry name" value="HX"/>
    <property type="match status" value="4"/>
</dbReference>
<dbReference type="GO" id="GO:0006508">
    <property type="term" value="P:proteolysis"/>
    <property type="evidence" value="ECO:0007669"/>
    <property type="project" value="UniProtKB-KW"/>
</dbReference>
<keyword evidence="3" id="KW-0964">Secreted</keyword>
<feature type="binding site" evidence="15">
    <location>
        <position position="236"/>
    </location>
    <ligand>
        <name>Ca(2+)</name>
        <dbReference type="ChEBI" id="CHEBI:29108"/>
        <label>1</label>
    </ligand>
</feature>
<feature type="domain" description="Peptidase metallopeptidase" evidence="19">
    <location>
        <begin position="128"/>
        <end position="300"/>
    </location>
</feature>
<feature type="binding site" evidence="15">
    <location>
        <position position="231"/>
    </location>
    <ligand>
        <name>Zn(2+)</name>
        <dbReference type="ChEBI" id="CHEBI:29105"/>
        <label>1</label>
    </ligand>
</feature>
<dbReference type="InterPro" id="IPR036365">
    <property type="entry name" value="PGBD-like_sf"/>
</dbReference>
<evidence type="ECO:0000256" key="6">
    <source>
        <dbReference type="ARBA" id="ARBA00022729"/>
    </source>
</evidence>
<evidence type="ECO:0000256" key="15">
    <source>
        <dbReference type="PIRSR" id="PIRSR621190-2"/>
    </source>
</evidence>
<feature type="binding site" evidence="15">
    <location>
        <position position="207"/>
    </location>
    <ligand>
        <name>Ca(2+)</name>
        <dbReference type="ChEBI" id="CHEBI:29108"/>
        <label>3</label>
    </ligand>
</feature>
<proteinExistence type="inferred from homology"/>
<dbReference type="InterPro" id="IPR021158">
    <property type="entry name" value="Pept_M10A_Zn_BS"/>
</dbReference>
<dbReference type="InterPro" id="IPR024079">
    <property type="entry name" value="MetalloPept_cat_dom_sf"/>
</dbReference>
<keyword evidence="11" id="KW-0482">Metalloprotease</keyword>
<feature type="binding site" evidence="15">
    <location>
        <position position="196"/>
    </location>
    <ligand>
        <name>Zn(2+)</name>
        <dbReference type="ChEBI" id="CHEBI:29105"/>
        <label>1</label>
    </ligand>
</feature>
<feature type="binding site" evidence="14">
    <location>
        <position position="254"/>
    </location>
    <ligand>
        <name>Zn(2+)</name>
        <dbReference type="ChEBI" id="CHEBI:29105"/>
        <label>2</label>
        <note>catalytic</note>
    </ligand>
</feature>
<dbReference type="Pfam" id="PF00413">
    <property type="entry name" value="Peptidase_M10"/>
    <property type="match status" value="1"/>
</dbReference>
<evidence type="ECO:0000256" key="10">
    <source>
        <dbReference type="ARBA" id="ARBA00022837"/>
    </source>
</evidence>
<feature type="binding site" evidence="14">
    <location>
        <position position="258"/>
    </location>
    <ligand>
        <name>Zn(2+)</name>
        <dbReference type="ChEBI" id="CHEBI:29105"/>
        <label>2</label>
        <note>catalytic</note>
    </ligand>
</feature>
<evidence type="ECO:0000313" key="20">
    <source>
        <dbReference type="Proteomes" id="UP000694845"/>
    </source>
</evidence>
<feature type="binding site" evidence="15">
    <location>
        <position position="208"/>
    </location>
    <ligand>
        <name>Ca(2+)</name>
        <dbReference type="ChEBI" id="CHEBI:29108"/>
        <label>3</label>
    </ligand>
</feature>
<dbReference type="SUPFAM" id="SSF50923">
    <property type="entry name" value="Hemopexin-like domain"/>
    <property type="match status" value="1"/>
</dbReference>
<evidence type="ECO:0000256" key="2">
    <source>
        <dbReference type="ARBA" id="ARBA00010370"/>
    </source>
</evidence>
<evidence type="ECO:0000256" key="16">
    <source>
        <dbReference type="PIRSR" id="PIRSR621190-5"/>
    </source>
</evidence>
<comment type="subcellular location">
    <subcellularLocation>
        <location evidence="1">Secreted</location>
    </subcellularLocation>
</comment>
<evidence type="ECO:0000256" key="9">
    <source>
        <dbReference type="ARBA" id="ARBA00022833"/>
    </source>
</evidence>
<dbReference type="InterPro" id="IPR033739">
    <property type="entry name" value="M10A_MMP"/>
</dbReference>
<keyword evidence="8" id="KW-0378">Hydrolase</keyword>
<dbReference type="OrthoDB" id="406838at2759"/>
<dbReference type="InterPro" id="IPR021190">
    <property type="entry name" value="Pept_M10A"/>
</dbReference>
<comment type="cofactor">
    <cofactor evidence="15">
        <name>Zn(2+)</name>
        <dbReference type="ChEBI" id="CHEBI:29105"/>
    </cofactor>
    <text evidence="15">Binds 2 Zn(2+) ions per subunit.</text>
</comment>
<feature type="binding site" evidence="15">
    <location>
        <position position="229"/>
    </location>
    <ligand>
        <name>Ca(2+)</name>
        <dbReference type="ChEBI" id="CHEBI:29108"/>
        <label>2</label>
    </ligand>
</feature>
<dbReference type="Gene3D" id="3.40.390.10">
    <property type="entry name" value="Collagenase (Catalytic Domain)"/>
    <property type="match status" value="1"/>
</dbReference>
<dbReference type="GO" id="GO:0030198">
    <property type="term" value="P:extracellular matrix organization"/>
    <property type="evidence" value="ECO:0007669"/>
    <property type="project" value="TreeGrafter"/>
</dbReference>
<keyword evidence="10 15" id="KW-0106">Calcium</keyword>
<dbReference type="Pfam" id="PF01471">
    <property type="entry name" value="PG_binding_1"/>
    <property type="match status" value="1"/>
</dbReference>
<dbReference type="GO" id="GO:0031012">
    <property type="term" value="C:extracellular matrix"/>
    <property type="evidence" value="ECO:0007669"/>
    <property type="project" value="InterPro"/>
</dbReference>
<dbReference type="CDD" id="cd00094">
    <property type="entry name" value="HX"/>
    <property type="match status" value="1"/>
</dbReference>
<keyword evidence="7" id="KW-0677">Repeat</keyword>
<feature type="signal peptide" evidence="18">
    <location>
        <begin position="1"/>
        <end position="19"/>
    </location>
</feature>
<evidence type="ECO:0000256" key="13">
    <source>
        <dbReference type="PIRSR" id="PIRSR001191-1"/>
    </source>
</evidence>
<comment type="cofactor">
    <cofactor evidence="15">
        <name>Ca(2+)</name>
        <dbReference type="ChEBI" id="CHEBI:29108"/>
    </cofactor>
    <text evidence="15">Can bind about 5 Ca(2+) ions per subunit.</text>
</comment>
<feature type="chain" id="PRO_5034123295" evidence="18">
    <location>
        <begin position="20"/>
        <end position="524"/>
    </location>
</feature>
<feature type="binding site" evidence="15">
    <location>
        <position position="233"/>
    </location>
    <ligand>
        <name>Ca(2+)</name>
        <dbReference type="ChEBI" id="CHEBI:29108"/>
        <label>3</label>
    </ligand>
</feature>
<feature type="binding site" description="in inhibited form" evidence="15">
    <location>
        <position position="98"/>
    </location>
    <ligand>
        <name>Zn(2+)</name>
        <dbReference type="ChEBI" id="CHEBI:29105"/>
        <label>2</label>
        <note>catalytic</note>
    </ligand>
</feature>
<evidence type="ECO:0000256" key="18">
    <source>
        <dbReference type="SAM" id="SignalP"/>
    </source>
</evidence>
<feature type="active site" evidence="13">
    <location>
        <position position="255"/>
    </location>
</feature>
<dbReference type="PIRSF" id="PIRSF001191">
    <property type="entry name" value="Peptidase_M10A_matrix"/>
    <property type="match status" value="1"/>
</dbReference>
<evidence type="ECO:0000256" key="8">
    <source>
        <dbReference type="ARBA" id="ARBA00022801"/>
    </source>
</evidence>
<dbReference type="InterPro" id="IPR006026">
    <property type="entry name" value="Peptidase_Metallo"/>
</dbReference>
<organism evidence="20 21">
    <name type="scientific">Acanthaster planci</name>
    <name type="common">Crown-of-thorns starfish</name>
    <dbReference type="NCBI Taxonomy" id="133434"/>
    <lineage>
        <taxon>Eukaryota</taxon>
        <taxon>Metazoa</taxon>
        <taxon>Echinodermata</taxon>
        <taxon>Eleutherozoa</taxon>
        <taxon>Asterozoa</taxon>
        <taxon>Asteroidea</taxon>
        <taxon>Valvatacea</taxon>
        <taxon>Valvatida</taxon>
        <taxon>Acanthasteridae</taxon>
        <taxon>Acanthaster</taxon>
    </lineage>
</organism>
<feature type="binding site" evidence="15">
    <location>
        <position position="234"/>
    </location>
    <ligand>
        <name>Ca(2+)</name>
        <dbReference type="ChEBI" id="CHEBI:29108"/>
        <label>1</label>
    </ligand>
</feature>
<evidence type="ECO:0000256" key="11">
    <source>
        <dbReference type="ARBA" id="ARBA00023049"/>
    </source>
</evidence>
<evidence type="ECO:0000313" key="21">
    <source>
        <dbReference type="RefSeq" id="XP_022080391.1"/>
    </source>
</evidence>
<dbReference type="InterPro" id="IPR001818">
    <property type="entry name" value="Pept_M10_metallopeptidase"/>
</dbReference>
<evidence type="ECO:0000256" key="4">
    <source>
        <dbReference type="ARBA" id="ARBA00022670"/>
    </source>
</evidence>
<keyword evidence="5 14" id="KW-0479">Metal-binding</keyword>
<feature type="binding site" evidence="15">
    <location>
        <position position="236"/>
    </location>
    <ligand>
        <name>Ca(2+)</name>
        <dbReference type="ChEBI" id="CHEBI:29108"/>
        <label>3</label>
    </ligand>
</feature>
<evidence type="ECO:0000256" key="17">
    <source>
        <dbReference type="PROSITE-ProRule" id="PRU01011"/>
    </source>
</evidence>
<dbReference type="PRINTS" id="PR00138">
    <property type="entry name" value="MATRIXIN"/>
</dbReference>
<dbReference type="SUPFAM" id="SSF55486">
    <property type="entry name" value="Metalloproteases ('zincins'), catalytic domain"/>
    <property type="match status" value="1"/>
</dbReference>
<feature type="repeat" description="Hemopexin" evidence="17">
    <location>
        <begin position="422"/>
        <end position="472"/>
    </location>
</feature>
<dbReference type="CDD" id="cd04278">
    <property type="entry name" value="ZnMc_MMP"/>
    <property type="match status" value="1"/>
</dbReference>
<keyword evidence="20" id="KW-1185">Reference proteome</keyword>
<feature type="binding site" evidence="14">
    <location>
        <position position="264"/>
    </location>
    <ligand>
        <name>Zn(2+)</name>
        <dbReference type="ChEBI" id="CHEBI:29105"/>
        <label>2</label>
        <note>catalytic</note>
    </ligand>
</feature>
<dbReference type="SMART" id="SM00235">
    <property type="entry name" value="ZnMc"/>
    <property type="match status" value="1"/>
</dbReference>
<dbReference type="GeneID" id="110973691"/>
<evidence type="ECO:0000256" key="1">
    <source>
        <dbReference type="ARBA" id="ARBA00004613"/>
    </source>
</evidence>
<gene>
    <name evidence="21" type="primary">LOC110973691</name>
</gene>
<sequence>MKHYLTRLCFLLLLWSTDATRPSRREHHEVTETDLSGTVRYLKKYGYMNTGENSGRPISSTDDPRLSASIRRMQHFFHLPVTGRPDRQTVEMMRQPRCGCPDVVAGGEGAGEVMMNIELPLQYSITGRSFRWTKTDISYKHLNYPSGQNALQPQEVRRIIKKAFKVWSDVTPLTFREVQDPSQGADIKIKFGSRMHHAEEPQWFSFDGKDGELAHAFSPNSFWGDLEGDIHFDDDEMFTANGRVGYALFLVAAHEIGHSLGLAHSDDPDSLMWPNYMQVPVNGYQLPQDDTQGIQHIYGVRLGDRPEPDRAVAVPTRRTKRPPDAVYTMCHEPFTALLKMDNTLFAFRDNLVWLIRISDRQLLSPPGGERAQRYWKGLPKRITAVYQRGDGNVVFFKGSKYYVYNGKRRVGQPKRLSAMRIRRPPMAALQASQMAPNKTYLIRGDQVWLYDEVTEFVEAGYPRRVSEVWVNLPTGVTGGEMLNDGSFLFLKGSRYFEVNVNNQITSQRGSRAHLFSVDFLGCSP</sequence>
<evidence type="ECO:0000256" key="12">
    <source>
        <dbReference type="ARBA" id="ARBA00023145"/>
    </source>
</evidence>
<name>A0A8B7XJP0_ACAPL</name>
<protein>
    <submittedName>
        <fullName evidence="21">Matrilysin-like</fullName>
    </submittedName>
</protein>
<dbReference type="FunFam" id="3.40.390.10:FF:000007">
    <property type="entry name" value="Collagenase 3"/>
    <property type="match status" value="1"/>
</dbReference>
<keyword evidence="4" id="KW-0645">Protease</keyword>
<dbReference type="Gene3D" id="2.110.10.10">
    <property type="entry name" value="Hemopexin-like domain"/>
    <property type="match status" value="1"/>
</dbReference>
<dbReference type="RefSeq" id="XP_022080391.1">
    <property type="nucleotide sequence ID" value="XM_022224699.1"/>
</dbReference>
<reference evidence="21" key="1">
    <citation type="submission" date="2025-08" db="UniProtKB">
        <authorList>
            <consortium name="RefSeq"/>
        </authorList>
    </citation>
    <scope>IDENTIFICATION</scope>
</reference>
<evidence type="ECO:0000256" key="3">
    <source>
        <dbReference type="ARBA" id="ARBA00022525"/>
    </source>
</evidence>
<comment type="similarity">
    <text evidence="2">Belongs to the peptidase M10A family.</text>
</comment>
<dbReference type="SUPFAM" id="SSF47090">
    <property type="entry name" value="PGBD-like"/>
    <property type="match status" value="1"/>
</dbReference>
<evidence type="ECO:0000256" key="14">
    <source>
        <dbReference type="PIRSR" id="PIRSR001191-2"/>
    </source>
</evidence>
<feature type="short sequence motif" description="Cysteine switch" evidence="16">
    <location>
        <begin position="96"/>
        <end position="103"/>
    </location>
</feature>
<feature type="binding site" evidence="15">
    <location>
        <position position="186"/>
    </location>
    <ligand>
        <name>Ca(2+)</name>
        <dbReference type="ChEBI" id="CHEBI:29108"/>
        <label>2</label>
    </ligand>
</feature>
<dbReference type="PROSITE" id="PS51642">
    <property type="entry name" value="HEMOPEXIN_2"/>
    <property type="match status" value="1"/>
</dbReference>
<dbReference type="Pfam" id="PF00045">
    <property type="entry name" value="Hemopexin"/>
    <property type="match status" value="2"/>
</dbReference>
<dbReference type="InterPro" id="IPR002477">
    <property type="entry name" value="Peptidoglycan-bd-like"/>
</dbReference>
<evidence type="ECO:0000256" key="5">
    <source>
        <dbReference type="ARBA" id="ARBA00022723"/>
    </source>
</evidence>
<dbReference type="AlphaFoldDB" id="A0A8B7XJP0"/>
<dbReference type="KEGG" id="aplc:110973691"/>
<dbReference type="PANTHER" id="PTHR10201">
    <property type="entry name" value="MATRIX METALLOPROTEINASE"/>
    <property type="match status" value="1"/>
</dbReference>
<feature type="binding site" evidence="15">
    <location>
        <position position="272"/>
    </location>
    <ligand>
        <name>Zn(2+)</name>
        <dbReference type="ChEBI" id="CHEBI:29105"/>
        <label>2</label>
        <note>catalytic</note>
    </ligand>
</feature>
<dbReference type="GO" id="GO:0005615">
    <property type="term" value="C:extracellular space"/>
    <property type="evidence" value="ECO:0007669"/>
    <property type="project" value="TreeGrafter"/>
</dbReference>
<dbReference type="OMA" id="NMVWRIR"/>
<dbReference type="GO" id="GO:0030574">
    <property type="term" value="P:collagen catabolic process"/>
    <property type="evidence" value="ECO:0007669"/>
    <property type="project" value="TreeGrafter"/>
</dbReference>
<dbReference type="GO" id="GO:0008270">
    <property type="term" value="F:zinc ion binding"/>
    <property type="evidence" value="ECO:0007669"/>
    <property type="project" value="InterPro"/>
</dbReference>
<dbReference type="InterPro" id="IPR036375">
    <property type="entry name" value="Hemopexin-like_dom_sf"/>
</dbReference>
<dbReference type="PROSITE" id="PS00546">
    <property type="entry name" value="CYSTEINE_SWITCH"/>
    <property type="match status" value="1"/>
</dbReference>
<dbReference type="Proteomes" id="UP000694845">
    <property type="component" value="Unplaced"/>
</dbReference>
<feature type="binding site" evidence="15">
    <location>
        <position position="215"/>
    </location>
    <ligand>
        <name>Zn(2+)</name>
        <dbReference type="ChEBI" id="CHEBI:29105"/>
        <label>1</label>
    </ligand>
</feature>
<dbReference type="InterPro" id="IPR018487">
    <property type="entry name" value="Hemopexin-like_repeat"/>
</dbReference>
<keyword evidence="9 14" id="KW-0862">Zinc</keyword>
<accession>A0A8B7XJP0</accession>
<evidence type="ECO:0000259" key="19">
    <source>
        <dbReference type="SMART" id="SM00235"/>
    </source>
</evidence>
<dbReference type="InterPro" id="IPR000585">
    <property type="entry name" value="Hemopexin-like_dom"/>
</dbReference>